<evidence type="ECO:0000259" key="9">
    <source>
        <dbReference type="Pfam" id="PF23188"/>
    </source>
</evidence>
<comment type="subcellular location">
    <subcellularLocation>
        <location evidence="1">Membrane</location>
        <topology evidence="1">Multi-pass membrane protein</topology>
    </subcellularLocation>
</comment>
<keyword evidence="3 7" id="KW-0812">Transmembrane</keyword>
<feature type="region of interest" description="Disordered" evidence="6">
    <location>
        <begin position="1152"/>
        <end position="1238"/>
    </location>
</feature>
<feature type="region of interest" description="Disordered" evidence="6">
    <location>
        <begin position="1300"/>
        <end position="1320"/>
    </location>
</feature>
<feature type="compositionally biased region" description="Polar residues" evidence="6">
    <location>
        <begin position="2403"/>
        <end position="2413"/>
    </location>
</feature>
<name>A0A0S4J4X1_BODSA</name>
<feature type="compositionally biased region" description="Polar residues" evidence="6">
    <location>
        <begin position="1693"/>
        <end position="1712"/>
    </location>
</feature>
<feature type="region of interest" description="Disordered" evidence="6">
    <location>
        <begin position="1893"/>
        <end position="1937"/>
    </location>
</feature>
<feature type="region of interest" description="Disordered" evidence="6">
    <location>
        <begin position="113"/>
        <end position="153"/>
    </location>
</feature>
<dbReference type="GO" id="GO:0008381">
    <property type="term" value="F:mechanosensitive monoatomic ion channel activity"/>
    <property type="evidence" value="ECO:0007669"/>
    <property type="project" value="InterPro"/>
</dbReference>
<feature type="transmembrane region" description="Helical" evidence="7">
    <location>
        <begin position="2012"/>
        <end position="2041"/>
    </location>
</feature>
<dbReference type="VEuPathDB" id="TriTrypDB:BSAL_80785"/>
<feature type="transmembrane region" description="Helical" evidence="7">
    <location>
        <begin position="1819"/>
        <end position="1840"/>
    </location>
</feature>
<feature type="transmembrane region" description="Helical" evidence="7">
    <location>
        <begin position="91"/>
        <end position="109"/>
    </location>
</feature>
<dbReference type="GO" id="GO:0005261">
    <property type="term" value="F:monoatomic cation channel activity"/>
    <property type="evidence" value="ECO:0007669"/>
    <property type="project" value="TreeGrafter"/>
</dbReference>
<feature type="transmembrane region" description="Helical" evidence="7">
    <location>
        <begin position="425"/>
        <end position="454"/>
    </location>
</feature>
<keyword evidence="5 7" id="KW-0472">Membrane</keyword>
<dbReference type="GO" id="GO:0016020">
    <property type="term" value="C:membrane"/>
    <property type="evidence" value="ECO:0007669"/>
    <property type="project" value="UniProtKB-SubCell"/>
</dbReference>
<feature type="domain" description="Piezo THU9 and anchor" evidence="10">
    <location>
        <begin position="2915"/>
        <end position="3150"/>
    </location>
</feature>
<feature type="compositionally biased region" description="Polar residues" evidence="6">
    <location>
        <begin position="117"/>
        <end position="126"/>
    </location>
</feature>
<dbReference type="EMBL" id="CYKH01000861">
    <property type="protein sequence ID" value="CUG53401.1"/>
    <property type="molecule type" value="Genomic_DNA"/>
</dbReference>
<dbReference type="InterPro" id="IPR031334">
    <property type="entry name" value="Piezo_cap_dom"/>
</dbReference>
<dbReference type="PANTHER" id="PTHR13167">
    <property type="entry name" value="PIEZO-TYPE MECHANOSENSITIVE ION CHANNEL COMPONENT"/>
    <property type="match status" value="1"/>
</dbReference>
<feature type="transmembrane region" description="Helical" evidence="7">
    <location>
        <begin position="1360"/>
        <end position="1375"/>
    </location>
</feature>
<dbReference type="InterPro" id="IPR027272">
    <property type="entry name" value="Piezo"/>
</dbReference>
<evidence type="ECO:0000256" key="1">
    <source>
        <dbReference type="ARBA" id="ARBA00004141"/>
    </source>
</evidence>
<dbReference type="OrthoDB" id="303066at2759"/>
<feature type="compositionally biased region" description="Polar residues" evidence="6">
    <location>
        <begin position="1187"/>
        <end position="1212"/>
    </location>
</feature>
<feature type="transmembrane region" description="Helical" evidence="7">
    <location>
        <begin position="2091"/>
        <end position="2116"/>
    </location>
</feature>
<feature type="compositionally biased region" description="Polar residues" evidence="6">
    <location>
        <begin position="2874"/>
        <end position="2883"/>
    </location>
</feature>
<feature type="transmembrane region" description="Helical" evidence="7">
    <location>
        <begin position="231"/>
        <end position="254"/>
    </location>
</feature>
<dbReference type="Pfam" id="PF12166">
    <property type="entry name" value="Piezo_cap"/>
    <property type="match status" value="1"/>
</dbReference>
<feature type="region of interest" description="Disordered" evidence="6">
    <location>
        <begin position="1"/>
        <end position="38"/>
    </location>
</feature>
<evidence type="ECO:0000256" key="4">
    <source>
        <dbReference type="ARBA" id="ARBA00022989"/>
    </source>
</evidence>
<evidence type="ECO:0000313" key="12">
    <source>
        <dbReference type="Proteomes" id="UP000051952"/>
    </source>
</evidence>
<comment type="similarity">
    <text evidence="2">Belongs to the PIEZO (TC 1.A.75) family.</text>
</comment>
<organism evidence="11 12">
    <name type="scientific">Bodo saltans</name>
    <name type="common">Flagellated protozoan</name>
    <dbReference type="NCBI Taxonomy" id="75058"/>
    <lineage>
        <taxon>Eukaryota</taxon>
        <taxon>Discoba</taxon>
        <taxon>Euglenozoa</taxon>
        <taxon>Kinetoplastea</taxon>
        <taxon>Metakinetoplastina</taxon>
        <taxon>Eubodonida</taxon>
        <taxon>Bodonidae</taxon>
        <taxon>Bodo</taxon>
    </lineage>
</organism>
<feature type="compositionally biased region" description="Polar residues" evidence="6">
    <location>
        <begin position="1158"/>
        <end position="1174"/>
    </location>
</feature>
<feature type="region of interest" description="Disordered" evidence="6">
    <location>
        <begin position="1963"/>
        <end position="1983"/>
    </location>
</feature>
<dbReference type="Pfam" id="PF24874">
    <property type="entry name" value="Piezo_THU9_anchor"/>
    <property type="match status" value="1"/>
</dbReference>
<evidence type="ECO:0000256" key="5">
    <source>
        <dbReference type="ARBA" id="ARBA00023136"/>
    </source>
</evidence>
<feature type="compositionally biased region" description="Basic and acidic residues" evidence="6">
    <location>
        <begin position="1216"/>
        <end position="1238"/>
    </location>
</feature>
<feature type="compositionally biased region" description="Basic residues" evidence="6">
    <location>
        <begin position="2621"/>
        <end position="2631"/>
    </location>
</feature>
<feature type="transmembrane region" description="Helical" evidence="7">
    <location>
        <begin position="3128"/>
        <end position="3149"/>
    </location>
</feature>
<keyword evidence="12" id="KW-1185">Reference proteome</keyword>
<evidence type="ECO:0000256" key="7">
    <source>
        <dbReference type="SAM" id="Phobius"/>
    </source>
</evidence>
<dbReference type="Pfam" id="PF23188">
    <property type="entry name" value="THU_Piezo1"/>
    <property type="match status" value="1"/>
</dbReference>
<feature type="region of interest" description="Disordered" evidence="6">
    <location>
        <begin position="3514"/>
        <end position="3540"/>
    </location>
</feature>
<dbReference type="GO" id="GO:0042391">
    <property type="term" value="P:regulation of membrane potential"/>
    <property type="evidence" value="ECO:0007669"/>
    <property type="project" value="TreeGrafter"/>
</dbReference>
<evidence type="ECO:0000256" key="6">
    <source>
        <dbReference type="SAM" id="MobiDB-lite"/>
    </source>
</evidence>
<feature type="region of interest" description="Disordered" evidence="6">
    <location>
        <begin position="1683"/>
        <end position="1721"/>
    </location>
</feature>
<feature type="compositionally biased region" description="Acidic residues" evidence="6">
    <location>
        <begin position="3528"/>
        <end position="3540"/>
    </location>
</feature>
<feature type="compositionally biased region" description="Basic and acidic residues" evidence="6">
    <location>
        <begin position="1549"/>
        <end position="1558"/>
    </location>
</feature>
<keyword evidence="4 7" id="KW-1133">Transmembrane helix</keyword>
<evidence type="ECO:0000313" key="11">
    <source>
        <dbReference type="EMBL" id="CUG53401.1"/>
    </source>
</evidence>
<evidence type="ECO:0000256" key="2">
    <source>
        <dbReference type="ARBA" id="ARBA00007821"/>
    </source>
</evidence>
<sequence length="3579" mass="393035">MKKTVAALGRTGQDTTDDTTHGVRHSPPSSSSALFSDGTTDITRHVPSSSSRSVSFASSALFWYQHWSTTSLYSLSMVTMLLLGILSRQSLYGLTVVFQVVFPLMRLVTRTQRNDRSASVSQQTANEPRALRSGEEEAEHKATSSTAATISSHHNHQEQQHDLLSSMRQQKKKLIYLPSRSSASRALMVIALAHLTLSALGGILVASVPFVRTHYLSYSPYFHLFGLWDPSVHWATFAVQSVLLGVLCVLQYMVTKRTNRILKAEAKDEEEFLEHQRRHQPHHRANTRPMNAVAAAHSTITIKVTEADGVRGGGIASPMIISSGSVDAASVARAVVDVTHADLLAHYHHHHQQDDTHSSAPNHNNHNNHGASRLTPGRSALLTLTTLATAMLSPSFVSFVFLFLHMFLLATMLMSRRRVHKWMCLYWVSLATLFSACVWLIAVIAVLSPVFGLIANLPSGAHLHDQTTTPHNNVSASSSPDAWLFVLGPSALPAFPTEVIALSNGNTTSSTTTASDDDVWDPETAVSFWLVASSIAALGAAIIARANLGAWSVPFRLEDARIEARSTWKSRRTLQRAKAVAIVQRFTLAAAAAHRNGGGGDNSQTTSGPVGVSSSSSFFTDTDREQLVMWICQYFPLILIPAMWVIGCSITNILSFGLICVTFSGLTLEVSHFMSVVPMLYFICAVAALMTYVVLLVRKTNEVRHSSYGIDYFPSVTLSPFSHDSEIGSSTGHNSADTSSRSINADDASGSSGDLLKTFSNALFFQDNNDSFTYTMVLLGIQLLALSALILARVVNKRAPVSTTYFHAHEKRHHLRTALATTSLGGAELTALKEMFLRIAGTSTSSSSASPRATATATTTRKSAINNNINVGSNSSAAVRNNNSRDQRTAAEYAPFIRSKDQFRTMLQKMLSLHSRSSDGDHGGEMPGEEYRPYGQRFLGFLTEDDITASWRCFVNGANVLLRRKDDDHVNDARLKLYTGYVTGTTRVTAPSILGKLSSQPSPPSTCDAPRLSLSSAAGASVHNLAEMRISMLTEGAGFMGLFQLSRVSAQHLVDEEEEEDCVSEHTGTGAVSSATGSTVVPALPVRGSYEEEEEDDNFEFKLLEHQIFGTFVKPSRINMSAAVAGGRGMREGGRYDTASDYYAEETEDVFHHEGRDNSNNNNGVEMGKPTTTSEGGGSSFLHHEQSFSPSTMTPPQGRSRETFVSASSRVSAATYRRDDDGVEMSEPRSHYHTYKDDTNTTRVSTALSASAGDDRSGLVSSHEDISKLFHAFSFFDFIVLEYFLRQFAEMYGLTKRNVDPNHHESSSPPPASPSPSSRMQHNAVVRWGGLVLELFTRHASTFALMGMFFAAVAENDLDLEQLVYVVLFVLLLSFPERLRVLWVAVALYAALHISAIYLFTLSYQHDPQGEAKLRDSVIALRIIGISSTSPWELTVYLVVMVCASVEYRFTKASHHQLQKSFPSIIYAAQWRALLRSRCVAWLMYHLFQGLGGVTFLVVVILQRRSLLGAGYILVYMLSSAFGGISAASTSSRVASFKKRGGAEQDEQQGERSNKEENEWIDNEASGASSSSSPSHLILRWAQAGYSIMALLVCSAFHLYGVNGWASDVMNSFSPDECSRALDDTGLERVLDCLAQLGLADYRQVSLFWSLGLWYVATVVHLAQVRSARSWDKAQAVFAVKQSQKLKRMHRPNASSPPQVQEGGTTTPRQPANNNNNNTHAVPDDESAQQLLLLQRCAVSRRNFTWEFANLESKLFHPRVLTALRLMRWLCLALLGLRSFARRHAYKALWVSLCVTGLYHPSLTHLAFLVLFLLDLRGFWVIGLVSVTLVQLYVYPLFFIPALPLDIDLAQFLGFQKSALFALTVGQVNRDINLKDGVVACLLSSVVDREAGGATAQHERTSTRMRRQQRQERRNHLEEHERPLLYTSSSPRSTSASVGIVTDRSVDAYMAFRHGSSSLSIPADNDTAAAPHGSSQLSPSRGGLQKRGLWFHLVTFATYMAGDFWIDASYEIVVVALLCAIGLGIERVSSACALLLLKLMLLIGRPVLVERQMLIGFLMTLVGIAVVSLTLLRIGLPESLVDASPFQRKDWYLGCATPILDIASLLVVFVSLRMMARQADRASSRKIVKENHVTFGSFLKSRSRALSVAMATKSQSIADIFGDIPHSVTRIPRNIQEGFLMMCTFLPPTALLAFFVGAMSPSILGVLDIVLGLLLLAFKQRVVWRFYAFWPRVLQYLSIRLLLEVIVHLPNVRNGLTDADDIAKNVGVIPWADASTSAPCVFFLLSVFFAIVQNRIFNEFFFAGEIIAMHSKLLLAAEKHVLMMHRITVEATYQELVAQSQEEDIRSKLEELRRERASLIALANMGNGGEEERMDATDDQEEGKEVEAARNASEDFTPRRGDSSLNTSRLSTGSHHHTLALRRASMRMKNPQFLRAQQQQEKQTQLSSKPPVAEQTDDHNDPEVDSLQQADSVVLLEVASPSPLAPLTEVRSTPTEGKHDDLALQNAEENLTDGQQPPMLLVRQVDSVIVEDQQQLGVELSRAHRKSVFSFLLDDDDGASSDTTAAMNSGAVVEVSQRPSAATAGGHPPIVTPLLLPTAKRSGAATTVESKKPDIAGNGKSQKKSKLSKRSKTKNRLAELFRDAKAEFAERAQIWVQDLTKMTYSERPPSANKSLAFQLISVALRVLVRNSQYLCFMLFAVNFAFSAALPDLLICLSAMCYAMTINPWADALYWDGLLLFNCVAIVVKAIMDTLIDETTTPLSTKRWISALIVNTGVWDPVGTSQQAHASVLDLALSFVVFAAVLVHRQWCIDRGVFGSSPLYAFHDSKSIVDDPSLIANSSPLSTTSSQSPALITVCTSTSAGAGVEGHQEQDNPTSSSPTVTKKKGTAATYDGVRIFATDVFKNWTTRRGAGKDYYAALATSQVFFIALFVLMYFPLSGQLRGSIVEGITQDIVPGAAVVIVFALVLIMCIERVVYITSSIRAKIVLHFVVVLLYTISYMVWNGVVTVYGSGRISGAFLFLAGMLTCGISALQIREGFPLHRRHDPFTSSTSLPSYIGYTVYRVIPFCFELRLLLDWAFTKTALPLNDWLLLEDVHSEVYLRFVALKDSDSPKHHRGMKYSRSQKVLKGFFGFVAILTILFFPLMYYSTYNPSLSTNIVTEIKTTIDFHGVTDIFQSPVRPISLPSNYADYLQLTRPRLAQFQLFKERSVQLLQNYRCSATTWSVPPTAKAHLREVVDTAINTSSRQLSSTSEPLMLSVTIELTRSGSSAGTSKTQTTSFDYKLDVNQSLVYLRDALRGSYAVGTTATTGGGGIDNTATYNFSVPLPSFYSPFLVNKPSEVQSLEDYVGEASDSAIVSSNVVDCNLTLTNAYDNDTASRSEFWCVECNTLFTSSNIPDLSDPVHSPEDVCLNGDVPSSCATTYNFEQHHPNRTMQAMGFVVASDSVASSNQFLSNFGIIALYTTFILALGSVLRGAVTGSSHRVVMSEMYDPSPVAELLQFIYMARSAAARSSSSTSARPPSAGDESNDDDDDEGDANLALEEELYAELLDLLRSPERVLLLTGLHATAATQHPPPK</sequence>
<feature type="transmembrane region" description="Helical" evidence="7">
    <location>
        <begin position="2269"/>
        <end position="2292"/>
    </location>
</feature>
<feature type="region of interest" description="Disordered" evidence="6">
    <location>
        <begin position="2364"/>
        <end position="2418"/>
    </location>
</feature>
<feature type="region of interest" description="Disordered" evidence="6">
    <location>
        <begin position="2865"/>
        <end position="2886"/>
    </location>
</feature>
<feature type="compositionally biased region" description="Low complexity" evidence="6">
    <location>
        <begin position="3514"/>
        <end position="3527"/>
    </location>
</feature>
<feature type="transmembrane region" description="Helical" evidence="7">
    <location>
        <begin position="1480"/>
        <end position="1502"/>
    </location>
</feature>
<feature type="transmembrane region" description="Helical" evidence="7">
    <location>
        <begin position="2917"/>
        <end position="2939"/>
    </location>
</feature>
<feature type="compositionally biased region" description="Basic and acidic residues" evidence="6">
    <location>
        <begin position="2383"/>
        <end position="2402"/>
    </location>
</feature>
<evidence type="ECO:0000256" key="3">
    <source>
        <dbReference type="ARBA" id="ARBA00022692"/>
    </source>
</evidence>
<feature type="transmembrane region" description="Helical" evidence="7">
    <location>
        <begin position="2202"/>
        <end position="2218"/>
    </location>
</feature>
<feature type="region of interest" description="Disordered" evidence="6">
    <location>
        <begin position="1539"/>
        <end position="1558"/>
    </location>
</feature>
<feature type="transmembrane region" description="Helical" evidence="7">
    <location>
        <begin position="61"/>
        <end position="85"/>
    </location>
</feature>
<dbReference type="InterPro" id="IPR056770">
    <property type="entry name" value="Piezo_THU9_anchor"/>
</dbReference>
<feature type="compositionally biased region" description="Low complexity" evidence="6">
    <location>
        <begin position="1924"/>
        <end position="1937"/>
    </location>
</feature>
<feature type="transmembrane region" description="Helical" evidence="7">
    <location>
        <begin position="679"/>
        <end position="697"/>
    </location>
</feature>
<feature type="transmembrane region" description="Helical" evidence="7">
    <location>
        <begin position="1382"/>
        <end position="1401"/>
    </location>
</feature>
<feature type="region of interest" description="Disordered" evidence="6">
    <location>
        <begin position="350"/>
        <end position="374"/>
    </location>
</feature>
<dbReference type="Proteomes" id="UP000051952">
    <property type="component" value="Unassembled WGS sequence"/>
</dbReference>
<feature type="transmembrane region" description="Helical" evidence="7">
    <location>
        <begin position="2959"/>
        <end position="2980"/>
    </location>
</feature>
<feature type="transmembrane region" description="Helical" evidence="7">
    <location>
        <begin position="1989"/>
        <end position="2006"/>
    </location>
</feature>
<feature type="region of interest" description="Disordered" evidence="6">
    <location>
        <begin position="2602"/>
        <end position="2631"/>
    </location>
</feature>
<feature type="transmembrane region" description="Helical" evidence="7">
    <location>
        <begin position="2053"/>
        <end position="2071"/>
    </location>
</feature>
<feature type="transmembrane region" description="Helical" evidence="7">
    <location>
        <begin position="772"/>
        <end position="792"/>
    </location>
</feature>
<feature type="compositionally biased region" description="Low complexity" evidence="6">
    <location>
        <begin position="143"/>
        <end position="152"/>
    </location>
</feature>
<feature type="transmembrane region" description="Helical" evidence="7">
    <location>
        <begin position="186"/>
        <end position="211"/>
    </location>
</feature>
<dbReference type="GO" id="GO:0050982">
    <property type="term" value="P:detection of mechanical stimulus"/>
    <property type="evidence" value="ECO:0007669"/>
    <property type="project" value="TreeGrafter"/>
</dbReference>
<gene>
    <name evidence="11" type="ORF">BSAL_80785</name>
</gene>
<dbReference type="GO" id="GO:0071260">
    <property type="term" value="P:cellular response to mechanical stimulus"/>
    <property type="evidence" value="ECO:0007669"/>
    <property type="project" value="TreeGrafter"/>
</dbReference>
<evidence type="ECO:0000259" key="10">
    <source>
        <dbReference type="Pfam" id="PF24874"/>
    </source>
</evidence>
<protein>
    <submittedName>
        <fullName evidence="11">Transmembrane protein, putative</fullName>
    </submittedName>
</protein>
<feature type="transmembrane region" description="Helical" evidence="7">
    <location>
        <begin position="1578"/>
        <end position="1600"/>
    </location>
</feature>
<feature type="compositionally biased region" description="Basic and acidic residues" evidence="6">
    <location>
        <begin position="129"/>
        <end position="142"/>
    </location>
</feature>
<feature type="transmembrane region" description="Helical" evidence="7">
    <location>
        <begin position="2731"/>
        <end position="2751"/>
    </location>
</feature>
<dbReference type="InterPro" id="IPR056768">
    <property type="entry name" value="THU_Piezo"/>
</dbReference>
<feature type="transmembrane region" description="Helical" evidence="7">
    <location>
        <begin position="3016"/>
        <end position="3036"/>
    </location>
</feature>
<feature type="transmembrane region" description="Helical" evidence="7">
    <location>
        <begin position="1508"/>
        <end position="1530"/>
    </location>
</feature>
<feature type="transmembrane region" description="Helical" evidence="7">
    <location>
        <begin position="1647"/>
        <end position="1665"/>
    </location>
</feature>
<feature type="transmembrane region" description="Helical" evidence="7">
    <location>
        <begin position="2693"/>
        <end position="2719"/>
    </location>
</feature>
<feature type="domain" description="Piezo transmembrane helical unit" evidence="9">
    <location>
        <begin position="2689"/>
        <end position="2817"/>
    </location>
</feature>
<feature type="transmembrane region" description="Helical" evidence="7">
    <location>
        <begin position="1788"/>
        <end position="1813"/>
    </location>
</feature>
<feature type="region of interest" description="Disordered" evidence="6">
    <location>
        <begin position="2433"/>
        <end position="2465"/>
    </location>
</feature>
<feature type="transmembrane region" description="Helical" evidence="7">
    <location>
        <begin position="2987"/>
        <end position="3004"/>
    </location>
</feature>
<feature type="domain" description="Piezo non-specific cation channel cap" evidence="8">
    <location>
        <begin position="3204"/>
        <end position="3566"/>
    </location>
</feature>
<feature type="transmembrane region" description="Helical" evidence="7">
    <location>
        <begin position="526"/>
        <end position="548"/>
    </location>
</feature>
<feature type="compositionally biased region" description="Basic and acidic residues" evidence="6">
    <location>
        <begin position="1893"/>
        <end position="1902"/>
    </location>
</feature>
<evidence type="ECO:0000259" key="8">
    <source>
        <dbReference type="Pfam" id="PF12166"/>
    </source>
</evidence>
<reference evidence="12" key="1">
    <citation type="submission" date="2015-09" db="EMBL/GenBank/DDBJ databases">
        <authorList>
            <consortium name="Pathogen Informatics"/>
        </authorList>
    </citation>
    <scope>NUCLEOTIDE SEQUENCE [LARGE SCALE GENOMIC DNA]</scope>
    <source>
        <strain evidence="12">Lake Konstanz</strain>
    </source>
</reference>
<feature type="transmembrane region" description="Helical" evidence="7">
    <location>
        <begin position="634"/>
        <end position="659"/>
    </location>
</feature>
<feature type="compositionally biased region" description="Basic and acidic residues" evidence="6">
    <location>
        <begin position="1909"/>
        <end position="1923"/>
    </location>
</feature>
<accession>A0A0S4J4X1</accession>
<proteinExistence type="inferred from homology"/>
<dbReference type="PANTHER" id="PTHR13167:SF25">
    <property type="entry name" value="PIEZO-TYPE MECHANOSENSITIVE ION CHANNEL COMPONENT"/>
    <property type="match status" value="1"/>
</dbReference>